<name>A0ACC1CHY4_9NEOP</name>
<dbReference type="EMBL" id="CM034411">
    <property type="protein sequence ID" value="KAJ0171200.1"/>
    <property type="molecule type" value="Genomic_DNA"/>
</dbReference>
<organism evidence="1 2">
    <name type="scientific">Dendrolimus kikuchii</name>
    <dbReference type="NCBI Taxonomy" id="765133"/>
    <lineage>
        <taxon>Eukaryota</taxon>
        <taxon>Metazoa</taxon>
        <taxon>Ecdysozoa</taxon>
        <taxon>Arthropoda</taxon>
        <taxon>Hexapoda</taxon>
        <taxon>Insecta</taxon>
        <taxon>Pterygota</taxon>
        <taxon>Neoptera</taxon>
        <taxon>Endopterygota</taxon>
        <taxon>Lepidoptera</taxon>
        <taxon>Glossata</taxon>
        <taxon>Ditrysia</taxon>
        <taxon>Bombycoidea</taxon>
        <taxon>Lasiocampidae</taxon>
        <taxon>Dendrolimus</taxon>
    </lineage>
</organism>
<comment type="caution">
    <text evidence="1">The sequence shown here is derived from an EMBL/GenBank/DDBJ whole genome shotgun (WGS) entry which is preliminary data.</text>
</comment>
<keyword evidence="2" id="KW-1185">Reference proteome</keyword>
<evidence type="ECO:0000313" key="1">
    <source>
        <dbReference type="EMBL" id="KAJ0171200.1"/>
    </source>
</evidence>
<accession>A0ACC1CHY4</accession>
<proteinExistence type="predicted"/>
<evidence type="ECO:0000313" key="2">
    <source>
        <dbReference type="Proteomes" id="UP000824533"/>
    </source>
</evidence>
<gene>
    <name evidence="1" type="ORF">K1T71_013399</name>
</gene>
<dbReference type="Proteomes" id="UP000824533">
    <property type="component" value="Linkage Group LG25"/>
</dbReference>
<sequence>MDRIMSPFYRQCFVTLGVTSNVAQFGMVMAFTAVLLPQLKTADSTIQVDTSTGSWIASVPGVALIIGNFTIPTLMSKFGRKIANIVSIVVMIIGWGCIVFATNISMLIIARLLQGLSMGMSTSLGPILIGEYTSPKNRGAFLTTMGLSMSTGTLIVHTVGSYMTWQWTALICTILTFADLLIVVFSPESPSWLADTGRYEQCRRVFKWLRGDEEDDELNKMIEANKTANELANGTAVAKSFGSNLIIFKLKKLYISNKNEFRKSHSNIPDDTGCCILRGSAQPDQQGRPKTSRYET</sequence>
<protein>
    <submittedName>
        <fullName evidence="1">Uncharacterized protein</fullName>
    </submittedName>
</protein>
<reference evidence="1 2" key="1">
    <citation type="journal article" date="2021" name="Front. Genet.">
        <title>Chromosome-Level Genome Assembly Reveals Significant Gene Expansion in the Toll and IMD Signaling Pathways of Dendrolimus kikuchii.</title>
        <authorList>
            <person name="Zhou J."/>
            <person name="Wu P."/>
            <person name="Xiong Z."/>
            <person name="Liu N."/>
            <person name="Zhao N."/>
            <person name="Ji M."/>
            <person name="Qiu Y."/>
            <person name="Yang B."/>
        </authorList>
    </citation>
    <scope>NUCLEOTIDE SEQUENCE [LARGE SCALE GENOMIC DNA]</scope>
    <source>
        <strain evidence="1">Ann1</strain>
    </source>
</reference>